<protein>
    <submittedName>
        <fullName evidence="2">Uncharacterized protein</fullName>
    </submittedName>
</protein>
<feature type="chain" id="PRO_5035182477" evidence="1">
    <location>
        <begin position="17"/>
        <end position="167"/>
    </location>
</feature>
<accession>A0A8J2QAC7</accession>
<dbReference type="AlphaFoldDB" id="A0A8J2QAC7"/>
<name>A0A8J2QAC7_9BILA</name>
<feature type="signal peptide" evidence="1">
    <location>
        <begin position="1"/>
        <end position="16"/>
    </location>
</feature>
<keyword evidence="1" id="KW-0732">Signal</keyword>
<dbReference type="OrthoDB" id="10602097at2759"/>
<evidence type="ECO:0000313" key="3">
    <source>
        <dbReference type="Proteomes" id="UP000746747"/>
    </source>
</evidence>
<proteinExistence type="predicted"/>
<organism evidence="2 3">
    <name type="scientific">Cercopithifilaria johnstoni</name>
    <dbReference type="NCBI Taxonomy" id="2874296"/>
    <lineage>
        <taxon>Eukaryota</taxon>
        <taxon>Metazoa</taxon>
        <taxon>Ecdysozoa</taxon>
        <taxon>Nematoda</taxon>
        <taxon>Chromadorea</taxon>
        <taxon>Rhabditida</taxon>
        <taxon>Spirurina</taxon>
        <taxon>Spiruromorpha</taxon>
        <taxon>Filarioidea</taxon>
        <taxon>Onchocercidae</taxon>
        <taxon>Cercopithifilaria</taxon>
    </lineage>
</organism>
<evidence type="ECO:0000256" key="1">
    <source>
        <dbReference type="SAM" id="SignalP"/>
    </source>
</evidence>
<comment type="caution">
    <text evidence="2">The sequence shown here is derived from an EMBL/GenBank/DDBJ whole genome shotgun (WGS) entry which is preliminary data.</text>
</comment>
<sequence length="167" mass="18607">MIFFIFLSLLIAIIQCEPLVENLGQISSFDSNDNITEISRRAARFKRQYDDCNCCCTAACCCVQRFLPPPITLPPTTTPPPIVSPFCCQIGLSICCQPSPTCCTQTNQVFERQQPIPLIPLPLLPSSIPMIGQGVTIQLSPQIVKPTCCNCCPCFGNRRKRRSLFYK</sequence>
<gene>
    <name evidence="2" type="ORF">CJOHNSTONI_LOCUS5844</name>
</gene>
<dbReference type="Proteomes" id="UP000746747">
    <property type="component" value="Unassembled WGS sequence"/>
</dbReference>
<dbReference type="EMBL" id="CAKAEH010001409">
    <property type="protein sequence ID" value="CAG9535863.1"/>
    <property type="molecule type" value="Genomic_DNA"/>
</dbReference>
<evidence type="ECO:0000313" key="2">
    <source>
        <dbReference type="EMBL" id="CAG9535863.1"/>
    </source>
</evidence>
<reference evidence="2" key="1">
    <citation type="submission" date="2021-09" db="EMBL/GenBank/DDBJ databases">
        <authorList>
            <consortium name="Pathogen Informatics"/>
        </authorList>
    </citation>
    <scope>NUCLEOTIDE SEQUENCE</scope>
</reference>
<keyword evidence="3" id="KW-1185">Reference proteome</keyword>